<proteinExistence type="predicted"/>
<reference evidence="5 6" key="1">
    <citation type="journal article" date="2022" name="Gigascience">
        <title>A chromosome-level genome assembly and annotation of the desert horned lizard, Phrynosoma platyrhinos, provides insight into chromosomal rearrangements among reptiles.</title>
        <authorList>
            <person name="Koochekian N."/>
            <person name="Ascanio A."/>
            <person name="Farleigh K."/>
            <person name="Card D.C."/>
            <person name="Schield D.R."/>
            <person name="Castoe T.A."/>
            <person name="Jezkova T."/>
        </authorList>
    </citation>
    <scope>NUCLEOTIDE SEQUENCE [LARGE SCALE GENOMIC DNA]</scope>
    <source>
        <strain evidence="5">NK-2021</strain>
    </source>
</reference>
<comment type="caution">
    <text evidence="5">The sequence shown here is derived from an EMBL/GenBank/DDBJ whole genome shotgun (WGS) entry which is preliminary data.</text>
</comment>
<name>A0ABQ7SG07_PHRPL</name>
<keyword evidence="1 2" id="KW-0175">Coiled coil</keyword>
<dbReference type="Proteomes" id="UP000826234">
    <property type="component" value="Unassembled WGS sequence"/>
</dbReference>
<organism evidence="5 6">
    <name type="scientific">Phrynosoma platyrhinos</name>
    <name type="common">Desert horned lizard</name>
    <dbReference type="NCBI Taxonomy" id="52577"/>
    <lineage>
        <taxon>Eukaryota</taxon>
        <taxon>Metazoa</taxon>
        <taxon>Chordata</taxon>
        <taxon>Craniata</taxon>
        <taxon>Vertebrata</taxon>
        <taxon>Euteleostomi</taxon>
        <taxon>Lepidosauria</taxon>
        <taxon>Squamata</taxon>
        <taxon>Bifurcata</taxon>
        <taxon>Unidentata</taxon>
        <taxon>Episquamata</taxon>
        <taxon>Toxicofera</taxon>
        <taxon>Iguania</taxon>
        <taxon>Phrynosomatidae</taxon>
        <taxon>Phrynosomatinae</taxon>
        <taxon>Phrynosoma</taxon>
    </lineage>
</organism>
<feature type="compositionally biased region" description="Basic and acidic residues" evidence="3">
    <location>
        <begin position="553"/>
        <end position="576"/>
    </location>
</feature>
<feature type="coiled-coil region" evidence="2">
    <location>
        <begin position="423"/>
        <end position="465"/>
    </location>
</feature>
<dbReference type="PANTHER" id="PTHR18870:SF8">
    <property type="entry name" value="PROTEIN FAM184B"/>
    <property type="match status" value="1"/>
</dbReference>
<feature type="compositionally biased region" description="Basic and acidic residues" evidence="3">
    <location>
        <begin position="364"/>
        <end position="387"/>
    </location>
</feature>
<dbReference type="EMBL" id="JAIPUX010005290">
    <property type="protein sequence ID" value="KAH0616286.1"/>
    <property type="molecule type" value="Genomic_DNA"/>
</dbReference>
<feature type="compositionally biased region" description="Polar residues" evidence="3">
    <location>
        <begin position="341"/>
        <end position="352"/>
    </location>
</feature>
<feature type="compositionally biased region" description="Basic and acidic residues" evidence="3">
    <location>
        <begin position="531"/>
        <end position="546"/>
    </location>
</feature>
<evidence type="ECO:0000256" key="2">
    <source>
        <dbReference type="SAM" id="Coils"/>
    </source>
</evidence>
<feature type="coiled-coil region" evidence="2">
    <location>
        <begin position="237"/>
        <end position="309"/>
    </location>
</feature>
<feature type="region of interest" description="Disordered" evidence="3">
    <location>
        <begin position="523"/>
        <end position="576"/>
    </location>
</feature>
<dbReference type="InterPro" id="IPR039478">
    <property type="entry name" value="FAM184A/B_N"/>
</dbReference>
<evidence type="ECO:0000313" key="5">
    <source>
        <dbReference type="EMBL" id="KAH0616286.1"/>
    </source>
</evidence>
<evidence type="ECO:0000256" key="1">
    <source>
        <dbReference type="ARBA" id="ARBA00023054"/>
    </source>
</evidence>
<evidence type="ECO:0000313" key="6">
    <source>
        <dbReference type="Proteomes" id="UP000826234"/>
    </source>
</evidence>
<accession>A0ABQ7SG07</accession>
<feature type="coiled-coil region" evidence="2">
    <location>
        <begin position="46"/>
        <end position="90"/>
    </location>
</feature>
<keyword evidence="6" id="KW-1185">Reference proteome</keyword>
<gene>
    <name evidence="5" type="ORF">JD844_027297</name>
</gene>
<dbReference type="Pfam" id="PF15665">
    <property type="entry name" value="FAM184"/>
    <property type="match status" value="1"/>
</dbReference>
<evidence type="ECO:0000259" key="4">
    <source>
        <dbReference type="Pfam" id="PF15665"/>
    </source>
</evidence>
<feature type="region of interest" description="Disordered" evidence="3">
    <location>
        <begin position="341"/>
        <end position="387"/>
    </location>
</feature>
<feature type="domain" description="Protein FAM184A/B N-terminal" evidence="4">
    <location>
        <begin position="16"/>
        <end position="94"/>
    </location>
</feature>
<protein>
    <recommendedName>
        <fullName evidence="4">Protein FAM184A/B N-terminal domain-containing protein</fullName>
    </recommendedName>
</protein>
<sequence length="1036" mass="121224">MIGMWNLTPTPTPIQVIYALNTKNDEHEASIQALKDAHQEEIQHILAETRETVLQYKSKLEEAQELQKYIHTLEEALEKHQKIRKQVSSEFSTCAEERKPPVETKQVDEKILLPRVMAHMKLDLENTDQASNKESDILMHNHWAFAGDQLDNRGKLTEMYSIDMQAAMSETVNFKWENGKLTEEYTKKATQLQASHEREKETWRKAMQQSVADSCREWQQREMEQRKIYKAPESVSLQQLEKLEADLEAKGQRISELKKYSQKLKEKMQDLEIQLKEAQQEAMEYKNIRKTLEEELVTAKERLLLQENEILNKTEMETALNSHSKVRSEVDELKKHILTCQQRLPTKQSQGSEDGGDSQPRESTALEKEVIKQQHKEDLRKIKQESDEEKSRLKEQLVKGLEDLVKKHALEIKSVRASMDVERKKMQKEVQIQLEELKKKYENEIRQLQKEKEAINGKLQDCSLEALRLETFIRQNRGIPKCAEFLKSHARKSRERQQETLTARSFYYTEPVKKSTEESVELHDAFVPQKDISKHQKERGKGREHPPAPASTKNEEKPRLDSGGAPKREDRQTLASFQKEKIKEIQALEEEWYYQKTELQAQVTELKQTLEQQANAFREALKQQELQSSREKEKLLQDLQDTIKHSQDAKAQLEASHQRAINLLEKSKNQEFKEAEEYWKKECNDRFKVQQQSHHLEVQALEEKAREMLQTEVERIQNQQILLIVLIQQERSMCMKKLQEAILDADRQVFSHDASYQNQIKSLNDELEKCQNEISGLKKENSLLKDTMDLLSVDMELQKQTSAQLQDRENQQRRLLEEDLKIKHKKEQDILKEDHHKELQNVISEFSNSQALLHAKVVSLENELKELEEKPRKREPRLEDQQLIGCLQDKLHEKEEMIKEIMDGRNLQRLLIPSTEPHRNRSFSFNTNPTTCLTPIAKQKKKMDEAPSRIVSVPNLATYAKSFLSGDLRPKRNPPQITKSTSLDQNPGCVRVCYPSVQALEIKPATRLQNTETSNLKDAEKPDPGHQEWFTKYFSF</sequence>
<dbReference type="PANTHER" id="PTHR18870">
    <property type="entry name" value="PROTEIN TAG-278-RELATED"/>
    <property type="match status" value="1"/>
</dbReference>
<feature type="coiled-coil region" evidence="2">
    <location>
        <begin position="596"/>
        <end position="670"/>
    </location>
</feature>
<feature type="coiled-coil region" evidence="2">
    <location>
        <begin position="753"/>
        <end position="787"/>
    </location>
</feature>
<evidence type="ECO:0000256" key="3">
    <source>
        <dbReference type="SAM" id="MobiDB-lite"/>
    </source>
</evidence>